<dbReference type="PANTHER" id="PTHR43476:SF5">
    <property type="entry name" value="FAD-DEPENDENT MONOOXYGENASE"/>
    <property type="match status" value="1"/>
</dbReference>
<dbReference type="InterPro" id="IPR050631">
    <property type="entry name" value="PheA/TfdB_FAD_monoxygenase"/>
</dbReference>
<dbReference type="Gene3D" id="3.50.50.60">
    <property type="entry name" value="FAD/NAD(P)-binding domain"/>
    <property type="match status" value="2"/>
</dbReference>
<sequence>MTTDTDVVVSGGGPAGMMLGLLLARAGIRVTVLEKHADFLRDFRGDTVHASTVRLMDELGLGEKFRRLPQSRLGDLEAPLPDGSRITLSDFASLPAPYNYIAMIPQWDLLAFLAAEASAEPAFTLLTNTAVTGLIKERGTVTGVRYRTAQGVEGELHAQLTVAADGRHSTVRKELGLTPKEYPVPFDTWWFRLPRHPGEQDQIARLAGELKGDQIALSFTREDYYQIAYFTVKGADSRLRGEGVERFRRRIAVLLPQYADRVGHITGMDDLHLLDVRLNRLKRWYADGALLIGDAAHAMSPAGGMGINLAIQDAVAAATMLAEPLRRRHVTTADLARVQKRRWRPTVIVQALQRMLHRTMFVPAFSGKGARPPRPLVFLARRLPAFKKLPSRLIAYGPRPEHAPAFARRPS</sequence>
<dbReference type="RefSeq" id="WP_344883446.1">
    <property type="nucleotide sequence ID" value="NZ_BAAAZP010000098.1"/>
</dbReference>
<proteinExistence type="predicted"/>
<keyword evidence="4" id="KW-1185">Reference proteome</keyword>
<evidence type="ECO:0000256" key="1">
    <source>
        <dbReference type="ARBA" id="ARBA00023002"/>
    </source>
</evidence>
<dbReference type="InterPro" id="IPR002938">
    <property type="entry name" value="FAD-bd"/>
</dbReference>
<evidence type="ECO:0000313" key="3">
    <source>
        <dbReference type="EMBL" id="GAA3681764.1"/>
    </source>
</evidence>
<dbReference type="PANTHER" id="PTHR43476">
    <property type="entry name" value="3-(3-HYDROXY-PHENYL)PROPIONATE/3-HYDROXYCINNAMIC ACID HYDROXYLASE"/>
    <property type="match status" value="1"/>
</dbReference>
<gene>
    <name evidence="3" type="ORF">GCM10022224_052540</name>
</gene>
<organism evidence="3 4">
    <name type="scientific">Nonomuraea antimicrobica</name>
    <dbReference type="NCBI Taxonomy" id="561173"/>
    <lineage>
        <taxon>Bacteria</taxon>
        <taxon>Bacillati</taxon>
        <taxon>Actinomycetota</taxon>
        <taxon>Actinomycetes</taxon>
        <taxon>Streptosporangiales</taxon>
        <taxon>Streptosporangiaceae</taxon>
        <taxon>Nonomuraea</taxon>
    </lineage>
</organism>
<protein>
    <submittedName>
        <fullName evidence="3">FAD-dependent oxidoreductase</fullName>
    </submittedName>
</protein>
<evidence type="ECO:0000259" key="2">
    <source>
        <dbReference type="Pfam" id="PF01494"/>
    </source>
</evidence>
<dbReference type="EMBL" id="BAAAZP010000098">
    <property type="protein sequence ID" value="GAA3681764.1"/>
    <property type="molecule type" value="Genomic_DNA"/>
</dbReference>
<dbReference type="NCBIfam" id="NF004833">
    <property type="entry name" value="PRK06185.1-1"/>
    <property type="match status" value="1"/>
</dbReference>
<name>A0ABP7CAN1_9ACTN</name>
<dbReference type="Pfam" id="PF01494">
    <property type="entry name" value="FAD_binding_3"/>
    <property type="match status" value="1"/>
</dbReference>
<accession>A0ABP7CAN1</accession>
<evidence type="ECO:0000313" key="4">
    <source>
        <dbReference type="Proteomes" id="UP001500902"/>
    </source>
</evidence>
<keyword evidence="1" id="KW-0560">Oxidoreductase</keyword>
<reference evidence="4" key="1">
    <citation type="journal article" date="2019" name="Int. J. Syst. Evol. Microbiol.">
        <title>The Global Catalogue of Microorganisms (GCM) 10K type strain sequencing project: providing services to taxonomists for standard genome sequencing and annotation.</title>
        <authorList>
            <consortium name="The Broad Institute Genomics Platform"/>
            <consortium name="The Broad Institute Genome Sequencing Center for Infectious Disease"/>
            <person name="Wu L."/>
            <person name="Ma J."/>
        </authorList>
    </citation>
    <scope>NUCLEOTIDE SEQUENCE [LARGE SCALE GENOMIC DNA]</scope>
    <source>
        <strain evidence="4">JCM 16904</strain>
    </source>
</reference>
<dbReference type="PRINTS" id="PR00420">
    <property type="entry name" value="RNGMNOXGNASE"/>
</dbReference>
<comment type="caution">
    <text evidence="3">The sequence shown here is derived from an EMBL/GenBank/DDBJ whole genome shotgun (WGS) entry which is preliminary data.</text>
</comment>
<dbReference type="Proteomes" id="UP001500902">
    <property type="component" value="Unassembled WGS sequence"/>
</dbReference>
<dbReference type="InterPro" id="IPR036188">
    <property type="entry name" value="FAD/NAD-bd_sf"/>
</dbReference>
<feature type="domain" description="FAD-binding" evidence="2">
    <location>
        <begin position="4"/>
        <end position="327"/>
    </location>
</feature>
<dbReference type="SUPFAM" id="SSF51905">
    <property type="entry name" value="FAD/NAD(P)-binding domain"/>
    <property type="match status" value="1"/>
</dbReference>